<dbReference type="InterPro" id="IPR036388">
    <property type="entry name" value="WH-like_DNA-bd_sf"/>
</dbReference>
<keyword evidence="7" id="KW-1185">Reference proteome</keyword>
<organism evidence="6 7">
    <name type="scientific">Sphingomonas ginsenosidimutans</name>
    <dbReference type="NCBI Taxonomy" id="862134"/>
    <lineage>
        <taxon>Bacteria</taxon>
        <taxon>Pseudomonadati</taxon>
        <taxon>Pseudomonadota</taxon>
        <taxon>Alphaproteobacteria</taxon>
        <taxon>Sphingomonadales</taxon>
        <taxon>Sphingomonadaceae</taxon>
        <taxon>Sphingomonas</taxon>
    </lineage>
</organism>
<dbReference type="AlphaFoldDB" id="A0A2A4I1K9"/>
<evidence type="ECO:0000313" key="7">
    <source>
        <dbReference type="Proteomes" id="UP000218784"/>
    </source>
</evidence>
<dbReference type="CDD" id="cd08422">
    <property type="entry name" value="PBP2_CrgA_like"/>
    <property type="match status" value="1"/>
</dbReference>
<gene>
    <name evidence="6" type="ORF">COA17_08250</name>
</gene>
<evidence type="ECO:0000259" key="5">
    <source>
        <dbReference type="PROSITE" id="PS50931"/>
    </source>
</evidence>
<keyword evidence="4" id="KW-0804">Transcription</keyword>
<dbReference type="GO" id="GO:0003700">
    <property type="term" value="F:DNA-binding transcription factor activity"/>
    <property type="evidence" value="ECO:0007669"/>
    <property type="project" value="InterPro"/>
</dbReference>
<dbReference type="Proteomes" id="UP000218784">
    <property type="component" value="Unassembled WGS sequence"/>
</dbReference>
<comment type="caution">
    <text evidence="6">The sequence shown here is derived from an EMBL/GenBank/DDBJ whole genome shotgun (WGS) entry which is preliminary data.</text>
</comment>
<evidence type="ECO:0000256" key="2">
    <source>
        <dbReference type="ARBA" id="ARBA00023015"/>
    </source>
</evidence>
<comment type="similarity">
    <text evidence="1">Belongs to the LysR transcriptional regulatory family.</text>
</comment>
<dbReference type="Gene3D" id="1.10.10.10">
    <property type="entry name" value="Winged helix-like DNA-binding domain superfamily/Winged helix DNA-binding domain"/>
    <property type="match status" value="1"/>
</dbReference>
<dbReference type="InterPro" id="IPR036390">
    <property type="entry name" value="WH_DNA-bd_sf"/>
</dbReference>
<dbReference type="PROSITE" id="PS50931">
    <property type="entry name" value="HTH_LYSR"/>
    <property type="match status" value="1"/>
</dbReference>
<feature type="domain" description="HTH lysR-type" evidence="5">
    <location>
        <begin position="3"/>
        <end position="60"/>
    </location>
</feature>
<evidence type="ECO:0000256" key="1">
    <source>
        <dbReference type="ARBA" id="ARBA00009437"/>
    </source>
</evidence>
<accession>A0A2A4I1K9</accession>
<dbReference type="PANTHER" id="PTHR30537">
    <property type="entry name" value="HTH-TYPE TRANSCRIPTIONAL REGULATOR"/>
    <property type="match status" value="1"/>
</dbReference>
<dbReference type="InterPro" id="IPR000847">
    <property type="entry name" value="LysR_HTH_N"/>
</dbReference>
<dbReference type="Pfam" id="PF03466">
    <property type="entry name" value="LysR_substrate"/>
    <property type="match status" value="1"/>
</dbReference>
<evidence type="ECO:0000256" key="4">
    <source>
        <dbReference type="ARBA" id="ARBA00023163"/>
    </source>
</evidence>
<dbReference type="EMBL" id="NWVD01000002">
    <property type="protein sequence ID" value="PCG09818.1"/>
    <property type="molecule type" value="Genomic_DNA"/>
</dbReference>
<dbReference type="RefSeq" id="WP_096611555.1">
    <property type="nucleotide sequence ID" value="NZ_NWVD01000002.1"/>
</dbReference>
<dbReference type="InterPro" id="IPR058163">
    <property type="entry name" value="LysR-type_TF_proteobact-type"/>
</dbReference>
<dbReference type="SUPFAM" id="SSF46785">
    <property type="entry name" value="Winged helix' DNA-binding domain"/>
    <property type="match status" value="1"/>
</dbReference>
<dbReference type="SUPFAM" id="SSF53850">
    <property type="entry name" value="Periplasmic binding protein-like II"/>
    <property type="match status" value="1"/>
</dbReference>
<dbReference type="InterPro" id="IPR005119">
    <property type="entry name" value="LysR_subst-bd"/>
</dbReference>
<dbReference type="Pfam" id="PF00126">
    <property type="entry name" value="HTH_1"/>
    <property type="match status" value="1"/>
</dbReference>
<evidence type="ECO:0000313" key="6">
    <source>
        <dbReference type="EMBL" id="PCG09818.1"/>
    </source>
</evidence>
<dbReference type="GO" id="GO:0006351">
    <property type="term" value="P:DNA-templated transcription"/>
    <property type="evidence" value="ECO:0007669"/>
    <property type="project" value="TreeGrafter"/>
</dbReference>
<dbReference type="Gene3D" id="3.40.190.290">
    <property type="match status" value="1"/>
</dbReference>
<dbReference type="GO" id="GO:0043565">
    <property type="term" value="F:sequence-specific DNA binding"/>
    <property type="evidence" value="ECO:0007669"/>
    <property type="project" value="TreeGrafter"/>
</dbReference>
<protein>
    <submittedName>
        <fullName evidence="6">LysR family transcriptional regulator</fullName>
    </submittedName>
</protein>
<sequence length="303" mass="31696">MSDRLKDLELFVRVAETGSFSRAGREAGYAQPTVSRMIGAMEARLGVKLLTRTTRKVVLTDAGTALLERARTALAEVEEAENAARGADALSGTLKVATPVTFGAREVVPALGPFLEEHPGLTVALLMADRRVDLVEEGVDLAIRLGPLGDSSFVSRRLASAPRFAVASPGYVARRGEPRSPSDLTGHDVLSGQASGGEVWTFRHAGTGETSVRLQARVAATSVEGVLAAARAGLGVAAASLFACRDELASGELRRVVAGYELPPIDVHAVMPGGRRPPRKARAFLDALAAFLGERGGPPPGSD</sequence>
<proteinExistence type="inferred from homology"/>
<evidence type="ECO:0000256" key="3">
    <source>
        <dbReference type="ARBA" id="ARBA00023125"/>
    </source>
</evidence>
<dbReference type="FunFam" id="1.10.10.10:FF:000001">
    <property type="entry name" value="LysR family transcriptional regulator"/>
    <property type="match status" value="1"/>
</dbReference>
<reference evidence="6 7" key="1">
    <citation type="submission" date="2017-09" db="EMBL/GenBank/DDBJ databases">
        <title>Sphingomonas ginsenosidimutans KACC 14949, whole genome shotgun sequence.</title>
        <authorList>
            <person name="Feng G."/>
            <person name="Zhu H."/>
        </authorList>
    </citation>
    <scope>NUCLEOTIDE SEQUENCE [LARGE SCALE GENOMIC DNA]</scope>
    <source>
        <strain evidence="6 7">KACC 14949</strain>
    </source>
</reference>
<dbReference type="PANTHER" id="PTHR30537:SF5">
    <property type="entry name" value="HTH-TYPE TRANSCRIPTIONAL ACTIVATOR TTDR-RELATED"/>
    <property type="match status" value="1"/>
</dbReference>
<keyword evidence="3" id="KW-0238">DNA-binding</keyword>
<keyword evidence="2" id="KW-0805">Transcription regulation</keyword>
<name>A0A2A4I1K9_9SPHN</name>